<dbReference type="STRING" id="1156985.SAMN04488118_107206"/>
<dbReference type="EMBL" id="FMWG01000007">
    <property type="protein sequence ID" value="SCZ68252.1"/>
    <property type="molecule type" value="Genomic_DNA"/>
</dbReference>
<accession>A0A1G5R2G3</accession>
<protein>
    <submittedName>
        <fullName evidence="1">Uncharacterized protein</fullName>
    </submittedName>
</protein>
<keyword evidence="2" id="KW-1185">Reference proteome</keyword>
<gene>
    <name evidence="1" type="ORF">SAMN04488118_107206</name>
</gene>
<reference evidence="1 2" key="1">
    <citation type="submission" date="2016-10" db="EMBL/GenBank/DDBJ databases">
        <authorList>
            <person name="de Groot N.N."/>
        </authorList>
    </citation>
    <scope>NUCLEOTIDE SEQUENCE [LARGE SCALE GENOMIC DNA]</scope>
    <source>
        <strain evidence="1 2">U95</strain>
    </source>
</reference>
<proteinExistence type="predicted"/>
<dbReference type="Proteomes" id="UP000198767">
    <property type="component" value="Unassembled WGS sequence"/>
</dbReference>
<dbReference type="AlphaFoldDB" id="A0A1G5R2G3"/>
<sequence length="154" mass="17856">MSLTFQRECHSHAVTRVPHMIPGIICWNTICRFLDDISPNSGQRFKRHIRHCNCAAPVIRVFMAEHSFGDRFTDMFNQICNFCTSFGKESSIDKQYFVFKFNDMRRCAQTTIGRDISVKRYTISTKAMHFSFSLRASSHARKKRSCNRSATVVS</sequence>
<name>A0A1G5R2G3_9RHOB</name>
<evidence type="ECO:0000313" key="1">
    <source>
        <dbReference type="EMBL" id="SCZ68252.1"/>
    </source>
</evidence>
<evidence type="ECO:0000313" key="2">
    <source>
        <dbReference type="Proteomes" id="UP000198767"/>
    </source>
</evidence>
<organism evidence="1 2">
    <name type="scientific">Epibacterium ulvae</name>
    <dbReference type="NCBI Taxonomy" id="1156985"/>
    <lineage>
        <taxon>Bacteria</taxon>
        <taxon>Pseudomonadati</taxon>
        <taxon>Pseudomonadota</taxon>
        <taxon>Alphaproteobacteria</taxon>
        <taxon>Rhodobacterales</taxon>
        <taxon>Roseobacteraceae</taxon>
        <taxon>Epibacterium</taxon>
    </lineage>
</organism>